<proteinExistence type="predicted"/>
<organism evidence="1 2">
    <name type="scientific">Coniosporium uncinatum</name>
    <dbReference type="NCBI Taxonomy" id="93489"/>
    <lineage>
        <taxon>Eukaryota</taxon>
        <taxon>Fungi</taxon>
        <taxon>Dikarya</taxon>
        <taxon>Ascomycota</taxon>
        <taxon>Pezizomycotina</taxon>
        <taxon>Dothideomycetes</taxon>
        <taxon>Dothideomycetes incertae sedis</taxon>
        <taxon>Coniosporium</taxon>
    </lineage>
</organism>
<dbReference type="EMBL" id="JAWDJW010007430">
    <property type="protein sequence ID" value="KAK3062175.1"/>
    <property type="molecule type" value="Genomic_DNA"/>
</dbReference>
<reference evidence="1" key="1">
    <citation type="submission" date="2024-09" db="EMBL/GenBank/DDBJ databases">
        <title>Black Yeasts Isolated from many extreme environments.</title>
        <authorList>
            <person name="Coleine C."/>
            <person name="Stajich J.E."/>
            <person name="Selbmann L."/>
        </authorList>
    </citation>
    <scope>NUCLEOTIDE SEQUENCE</scope>
    <source>
        <strain evidence="1">CCFEE 5737</strain>
    </source>
</reference>
<dbReference type="Proteomes" id="UP001186974">
    <property type="component" value="Unassembled WGS sequence"/>
</dbReference>
<keyword evidence="2" id="KW-1185">Reference proteome</keyword>
<sequence>MPFSTLTHLFTRLTTKHRNQNSRARTPSKSAATTTTTTATTKTPRRHDSAISSSSSSTSSSPQVVPTPPLQPRTPTKPCSCAHCLPQTPLSTAHVRSLLIPDRPILPPFAVRWDPRLREWRSEPLDRFLEAHHRSGILTGGERYEVDVAYARAVAREARRWEARRVVMAGLVAEGTGEWWGVPVFVGEEEKEERQKGRRRREERGEMGRKAEARKGRVRDGGRKGRERPTCGPGICFGRREFSGGLKDPLF</sequence>
<name>A0ACC3D5U7_9PEZI</name>
<accession>A0ACC3D5U7</accession>
<gene>
    <name evidence="1" type="ORF">LTS18_004669</name>
</gene>
<comment type="caution">
    <text evidence="1">The sequence shown here is derived from an EMBL/GenBank/DDBJ whole genome shotgun (WGS) entry which is preliminary data.</text>
</comment>
<evidence type="ECO:0000313" key="2">
    <source>
        <dbReference type="Proteomes" id="UP001186974"/>
    </source>
</evidence>
<evidence type="ECO:0000313" key="1">
    <source>
        <dbReference type="EMBL" id="KAK3062175.1"/>
    </source>
</evidence>
<protein>
    <submittedName>
        <fullName evidence="1">Uncharacterized protein</fullName>
    </submittedName>
</protein>